<dbReference type="GO" id="GO:0005829">
    <property type="term" value="C:cytosol"/>
    <property type="evidence" value="ECO:0007669"/>
    <property type="project" value="TreeGrafter"/>
</dbReference>
<evidence type="ECO:0008006" key="7">
    <source>
        <dbReference type="Google" id="ProtNLM"/>
    </source>
</evidence>
<dbReference type="InterPro" id="IPR005632">
    <property type="entry name" value="Chaperone_Skp"/>
</dbReference>
<dbReference type="AlphaFoldDB" id="M4V7F2"/>
<dbReference type="GO" id="GO:0051082">
    <property type="term" value="F:unfolded protein binding"/>
    <property type="evidence" value="ECO:0007669"/>
    <property type="project" value="InterPro"/>
</dbReference>
<reference evidence="5 6" key="1">
    <citation type="journal article" date="2013" name="ISME J.">
        <title>By their genes ye shall know them: genomic signatures of predatory bacteria.</title>
        <authorList>
            <person name="Pasternak Z."/>
            <person name="Pietrokovski S."/>
            <person name="Rotem O."/>
            <person name="Gophna U."/>
            <person name="Lurie-Weinberger M.N."/>
            <person name="Jurkevitch E."/>
        </authorList>
    </citation>
    <scope>NUCLEOTIDE SEQUENCE [LARGE SCALE GENOMIC DNA]</scope>
    <source>
        <strain evidence="5 6">JSS</strain>
    </source>
</reference>
<dbReference type="HOGENOM" id="CLU_101388_3_0_7"/>
<dbReference type="EMBL" id="CP003537">
    <property type="protein sequence ID" value="AGH95133.1"/>
    <property type="molecule type" value="Genomic_DNA"/>
</dbReference>
<organism evidence="5 6">
    <name type="scientific">Pseudobdellovibrio exovorus JSS</name>
    <dbReference type="NCBI Taxonomy" id="1184267"/>
    <lineage>
        <taxon>Bacteria</taxon>
        <taxon>Pseudomonadati</taxon>
        <taxon>Bdellovibrionota</taxon>
        <taxon>Bdellovibrionia</taxon>
        <taxon>Bdellovibrionales</taxon>
        <taxon>Pseudobdellovibrionaceae</taxon>
        <taxon>Pseudobdellovibrio</taxon>
    </lineage>
</organism>
<proteinExistence type="inferred from homology"/>
<name>M4V7F2_9BACT</name>
<dbReference type="Gene3D" id="3.30.910.20">
    <property type="entry name" value="Skp domain"/>
    <property type="match status" value="1"/>
</dbReference>
<feature type="compositionally biased region" description="Basic and acidic residues" evidence="3">
    <location>
        <begin position="40"/>
        <end position="60"/>
    </location>
</feature>
<keyword evidence="6" id="KW-1185">Reference proteome</keyword>
<protein>
    <recommendedName>
        <fullName evidence="7">Outer membrane protein</fullName>
    </recommendedName>
</protein>
<dbReference type="OrthoDB" id="5294547at2"/>
<evidence type="ECO:0000313" key="5">
    <source>
        <dbReference type="EMBL" id="AGH95133.1"/>
    </source>
</evidence>
<dbReference type="eggNOG" id="COG2825">
    <property type="taxonomic scope" value="Bacteria"/>
</dbReference>
<dbReference type="Pfam" id="PF03938">
    <property type="entry name" value="OmpH"/>
    <property type="match status" value="1"/>
</dbReference>
<dbReference type="STRING" id="1184267.A11Q_917"/>
<sequence length="169" mass="19069">MKTLLSVLLITLGASLASADAKIGYVDVQRAIEQSSIGKKAKDEMKKEADKRNKDLEKRKTDIDKMREDIEKKRAVLTEEAFTKRAQELQEEMQKFNQLAAKAQGELQKKESDLLEPIVKKMRTVIEKIAKDKGFSMVLQSNPNAQIVLFSTADSDLTEDVIKAVDKEK</sequence>
<accession>M4V7F2</accession>
<comment type="similarity">
    <text evidence="1">Belongs to the Skp family.</text>
</comment>
<evidence type="ECO:0000313" key="6">
    <source>
        <dbReference type="Proteomes" id="UP000012040"/>
    </source>
</evidence>
<evidence type="ECO:0000256" key="2">
    <source>
        <dbReference type="ARBA" id="ARBA00022729"/>
    </source>
</evidence>
<dbReference type="InterPro" id="IPR024930">
    <property type="entry name" value="Skp_dom_sf"/>
</dbReference>
<evidence type="ECO:0000256" key="1">
    <source>
        <dbReference type="ARBA" id="ARBA00009091"/>
    </source>
</evidence>
<dbReference type="PANTHER" id="PTHR35089">
    <property type="entry name" value="CHAPERONE PROTEIN SKP"/>
    <property type="match status" value="1"/>
</dbReference>
<dbReference type="PANTHER" id="PTHR35089:SF1">
    <property type="entry name" value="CHAPERONE PROTEIN SKP"/>
    <property type="match status" value="1"/>
</dbReference>
<dbReference type="KEGG" id="bex:A11Q_917"/>
<dbReference type="GO" id="GO:0050821">
    <property type="term" value="P:protein stabilization"/>
    <property type="evidence" value="ECO:0007669"/>
    <property type="project" value="TreeGrafter"/>
</dbReference>
<dbReference type="PATRIC" id="fig|1184267.3.peg.932"/>
<keyword evidence="2 4" id="KW-0732">Signal</keyword>
<feature type="signal peptide" evidence="4">
    <location>
        <begin position="1"/>
        <end position="19"/>
    </location>
</feature>
<gene>
    <name evidence="5" type="ORF">A11Q_917</name>
</gene>
<feature type="chain" id="PRO_5004059929" description="Outer membrane protein" evidence="4">
    <location>
        <begin position="20"/>
        <end position="169"/>
    </location>
</feature>
<dbReference type="Proteomes" id="UP000012040">
    <property type="component" value="Chromosome"/>
</dbReference>
<evidence type="ECO:0000256" key="4">
    <source>
        <dbReference type="SAM" id="SignalP"/>
    </source>
</evidence>
<dbReference type="RefSeq" id="WP_015469623.1">
    <property type="nucleotide sequence ID" value="NC_020813.1"/>
</dbReference>
<feature type="region of interest" description="Disordered" evidence="3">
    <location>
        <begin position="36"/>
        <end position="60"/>
    </location>
</feature>
<evidence type="ECO:0000256" key="3">
    <source>
        <dbReference type="SAM" id="MobiDB-lite"/>
    </source>
</evidence>
<dbReference type="SMART" id="SM00935">
    <property type="entry name" value="OmpH"/>
    <property type="match status" value="1"/>
</dbReference>
<dbReference type="SUPFAM" id="SSF111384">
    <property type="entry name" value="OmpH-like"/>
    <property type="match status" value="1"/>
</dbReference>